<reference evidence="1 2" key="1">
    <citation type="submission" date="2017-06" db="EMBL/GenBank/DDBJ databases">
        <title>Genome sequencing of cyanobaciteial culture collection at National Institute for Environmental Studies (NIES).</title>
        <authorList>
            <person name="Hirose Y."/>
            <person name="Shimura Y."/>
            <person name="Fujisawa T."/>
            <person name="Nakamura Y."/>
            <person name="Kawachi M."/>
        </authorList>
    </citation>
    <scope>NUCLEOTIDE SEQUENCE [LARGE SCALE GENOMIC DNA]</scope>
    <source>
        <strain evidence="1 2">NIES-267</strain>
    </source>
</reference>
<protein>
    <recommendedName>
        <fullName evidence="3">Sigma-70 family RNA polymerase sigma factor</fullName>
    </recommendedName>
</protein>
<accession>A0A1Z4LYM7</accession>
<dbReference type="InterPro" id="IPR013324">
    <property type="entry name" value="RNA_pol_sigma_r3/r4-like"/>
</dbReference>
<name>A0A1Z4LYM7_9CYAN</name>
<dbReference type="Gene3D" id="1.10.10.10">
    <property type="entry name" value="Winged helix-like DNA-binding domain superfamily/Winged helix DNA-binding domain"/>
    <property type="match status" value="1"/>
</dbReference>
<organism evidence="1 2">
    <name type="scientific">Calothrix parasitica NIES-267</name>
    <dbReference type="NCBI Taxonomy" id="1973488"/>
    <lineage>
        <taxon>Bacteria</taxon>
        <taxon>Bacillati</taxon>
        <taxon>Cyanobacteriota</taxon>
        <taxon>Cyanophyceae</taxon>
        <taxon>Nostocales</taxon>
        <taxon>Calotrichaceae</taxon>
        <taxon>Calothrix</taxon>
    </lineage>
</organism>
<sequence length="195" mass="23055">MVNDFRSAFDVQVEFLLSSGNSEGCTIIPFVERSLAQFNLGDSYNYIDVINEAYIRGTRLISTGQTIENPLAWIRVTSYNIIRELSRERKKSFYLEESWVEDEVHPINISNEEILSEFKRVNLAFNRLNEQDRKILRLKIIDNLSWREIMYNLQEEGIPIRNEATLRKRKHRALQSLRKIYHSLKKFDTDSHEIA</sequence>
<evidence type="ECO:0000313" key="1">
    <source>
        <dbReference type="EMBL" id="BAY86218.1"/>
    </source>
</evidence>
<evidence type="ECO:0000313" key="2">
    <source>
        <dbReference type="Proteomes" id="UP000218418"/>
    </source>
</evidence>
<dbReference type="Proteomes" id="UP000218418">
    <property type="component" value="Chromosome"/>
</dbReference>
<keyword evidence="2" id="KW-1185">Reference proteome</keyword>
<dbReference type="SUPFAM" id="SSF88659">
    <property type="entry name" value="Sigma3 and sigma4 domains of RNA polymerase sigma factors"/>
    <property type="match status" value="1"/>
</dbReference>
<evidence type="ECO:0008006" key="3">
    <source>
        <dbReference type="Google" id="ProtNLM"/>
    </source>
</evidence>
<dbReference type="InterPro" id="IPR036388">
    <property type="entry name" value="WH-like_DNA-bd_sf"/>
</dbReference>
<dbReference type="EMBL" id="AP018227">
    <property type="protein sequence ID" value="BAY86218.1"/>
    <property type="molecule type" value="Genomic_DNA"/>
</dbReference>
<gene>
    <name evidence="1" type="ORF">NIES267_57240</name>
</gene>
<proteinExistence type="predicted"/>
<dbReference type="AlphaFoldDB" id="A0A1Z4LYM7"/>